<dbReference type="EMBL" id="JAPOHD010000027">
    <property type="protein sequence ID" value="MCY1721436.1"/>
    <property type="molecule type" value="Genomic_DNA"/>
</dbReference>
<dbReference type="RefSeq" id="WP_343333765.1">
    <property type="nucleotide sequence ID" value="NZ_JAPOHD010000027.1"/>
</dbReference>
<proteinExistence type="predicted"/>
<evidence type="ECO:0000313" key="2">
    <source>
        <dbReference type="Proteomes" id="UP001145087"/>
    </source>
</evidence>
<name>A0A9X3F9T1_9BACT</name>
<evidence type="ECO:0000313" key="1">
    <source>
        <dbReference type="EMBL" id="MCY1721436.1"/>
    </source>
</evidence>
<keyword evidence="2" id="KW-1185">Reference proteome</keyword>
<evidence type="ECO:0008006" key="3">
    <source>
        <dbReference type="Google" id="ProtNLM"/>
    </source>
</evidence>
<accession>A0A9X3F9T1</accession>
<comment type="caution">
    <text evidence="1">The sequence shown here is derived from an EMBL/GenBank/DDBJ whole genome shotgun (WGS) entry which is preliminary data.</text>
</comment>
<protein>
    <recommendedName>
        <fullName evidence="3">Tetratricopeptide repeat protein</fullName>
    </recommendedName>
</protein>
<reference evidence="1" key="1">
    <citation type="submission" date="2022-11" db="EMBL/GenBank/DDBJ databases">
        <title>Marilongibacter aestuarii gen. nov., sp. nov., isolated from tidal flat sediment.</title>
        <authorList>
            <person name="Jiayan W."/>
        </authorList>
    </citation>
    <scope>NUCLEOTIDE SEQUENCE</scope>
    <source>
        <strain evidence="1">Z1-6</strain>
    </source>
</reference>
<organism evidence="1 2">
    <name type="scientific">Draconibacterium aestuarii</name>
    <dbReference type="NCBI Taxonomy" id="2998507"/>
    <lineage>
        <taxon>Bacteria</taxon>
        <taxon>Pseudomonadati</taxon>
        <taxon>Bacteroidota</taxon>
        <taxon>Bacteroidia</taxon>
        <taxon>Marinilabiliales</taxon>
        <taxon>Prolixibacteraceae</taxon>
        <taxon>Draconibacterium</taxon>
    </lineage>
</organism>
<sequence length="195" mass="22566">MNKEQFIACLKDAEQLNLKTLEELKNLLEEYPWFQAGWMLYLKNLKNCNTEAYEGILKKVAVIVPERKNLFKFLNSELPQRQVSIENLKAASSLYQLEGDKSVGNSLIDRFLTANAGVIRKKNEVVDSTENRTLLEKSVSENDEIITETLASIYFQQNNYEKAQQAYQKLSLKYPEKSVYFAARIKEIEVLKNNN</sequence>
<dbReference type="Proteomes" id="UP001145087">
    <property type="component" value="Unassembled WGS sequence"/>
</dbReference>
<gene>
    <name evidence="1" type="ORF">OU798_13855</name>
</gene>
<dbReference type="AlphaFoldDB" id="A0A9X3F9T1"/>